<protein>
    <submittedName>
        <fullName evidence="2">N-acetylgalactosamine 6-sulfatase</fullName>
    </submittedName>
</protein>
<dbReference type="PANTHER" id="PTHR43751">
    <property type="entry name" value="SULFATASE"/>
    <property type="match status" value="1"/>
</dbReference>
<dbReference type="AlphaFoldDB" id="A0A1D8S3V3"/>
<dbReference type="Gene3D" id="3.40.720.10">
    <property type="entry name" value="Alkaline Phosphatase, subunit A"/>
    <property type="match status" value="1"/>
</dbReference>
<dbReference type="Pfam" id="PF00884">
    <property type="entry name" value="Sulfatase"/>
    <property type="match status" value="1"/>
</dbReference>
<evidence type="ECO:0000313" key="2">
    <source>
        <dbReference type="EMBL" id="AOW80039.1"/>
    </source>
</evidence>
<feature type="domain" description="Sulfatase N-terminal" evidence="1">
    <location>
        <begin position="139"/>
        <end position="263"/>
    </location>
</feature>
<dbReference type="InterPro" id="IPR000917">
    <property type="entry name" value="Sulfatase_N"/>
</dbReference>
<dbReference type="Proteomes" id="UP000185608">
    <property type="component" value="Chromosome"/>
</dbReference>
<evidence type="ECO:0000259" key="1">
    <source>
        <dbReference type="Pfam" id="PF00884"/>
    </source>
</evidence>
<dbReference type="InterPro" id="IPR052701">
    <property type="entry name" value="GAG_Ulvan_Degrading_Sulfatases"/>
</dbReference>
<proteinExistence type="predicted"/>
<sequence>MTLSDQLSDISTKIKNVYIYVGDAIRWDFLSQRLRNRGITVKGVAGSIHSPTSFASIFSGQYLPQHQIEYFNDQLSVESPHLFRSAPESYQTGFANTINEKFVTSESSIIDKTLCVNKVSHANLKTVESPFIFVERGPGGHAPYGDHTLTAPEYFKKNSYRSSEAYRRDYQESVRKDTEHFLQQIRKIYKRGLSDETLIIYTSDHGELLGEGGTLGHNARIHPSLVYVPTVFVHPDLDKGHQIEGKVFKHIDFLPTVFSMLGIDIPKGVVGDSVDKNRLSSVAASFYNKNINILGKEIQSHFTSTWDYYGGFVHRETHATGSVLSLLSHYKGSKGGYMRWEPHKNIPFFLRGKKQYGNPKFSEEQGKDLVKELKETVYMNDSVEEIEVDEDVLKDLGYLD</sequence>
<dbReference type="EMBL" id="CP016070">
    <property type="protein sequence ID" value="AOW80039.1"/>
    <property type="molecule type" value="Genomic_DNA"/>
</dbReference>
<evidence type="ECO:0000313" key="3">
    <source>
        <dbReference type="Proteomes" id="UP000185608"/>
    </source>
</evidence>
<name>A0A1D8S3V3_9EURY</name>
<organism evidence="2 3">
    <name type="scientific">Halodesulfurarchaeum formicicum</name>
    <dbReference type="NCBI Taxonomy" id="1873524"/>
    <lineage>
        <taxon>Archaea</taxon>
        <taxon>Methanobacteriati</taxon>
        <taxon>Methanobacteriota</taxon>
        <taxon>Stenosarchaea group</taxon>
        <taxon>Halobacteria</taxon>
        <taxon>Halobacteriales</taxon>
        <taxon>Halobacteriaceae</taxon>
        <taxon>Halodesulfurarchaeum</taxon>
    </lineage>
</organism>
<reference evidence="2 3" key="1">
    <citation type="submission" date="2016-06" db="EMBL/GenBank/DDBJ databases">
        <title>Discovery of anaerobic lithoheterotrophic haloarchaeon capable of sulfur respiration by hydrogen and formate.</title>
        <authorList>
            <person name="Sorokin D.Y."/>
            <person name="Kublanov I.V."/>
            <person name="Roman P."/>
            <person name="Sinninghe Damste J.S."/>
            <person name="Golyshin P.N."/>
            <person name="Rojo D."/>
            <person name="Ciordia S."/>
            <person name="Mena Md.C."/>
            <person name="Ferrer M."/>
            <person name="Smedile F."/>
            <person name="Messina E."/>
            <person name="La Cono V."/>
            <person name="Yakimov M.M."/>
        </authorList>
    </citation>
    <scope>NUCLEOTIDE SEQUENCE [LARGE SCALE GENOMIC DNA]</scope>
    <source>
        <strain evidence="2 3">HTSR1</strain>
    </source>
</reference>
<dbReference type="SUPFAM" id="SSF53649">
    <property type="entry name" value="Alkaline phosphatase-like"/>
    <property type="match status" value="1"/>
</dbReference>
<dbReference type="GeneID" id="32113875"/>
<dbReference type="KEGG" id="halh:HTSR_0853"/>
<dbReference type="RefSeq" id="WP_083258834.1">
    <property type="nucleotide sequence ID" value="NZ_CP016070.1"/>
</dbReference>
<dbReference type="InterPro" id="IPR017850">
    <property type="entry name" value="Alkaline_phosphatase_core_sf"/>
</dbReference>
<gene>
    <name evidence="2" type="ORF">HTSR_0853</name>
</gene>
<dbReference type="PANTHER" id="PTHR43751:SF3">
    <property type="entry name" value="SULFATASE N-TERMINAL DOMAIN-CONTAINING PROTEIN"/>
    <property type="match status" value="1"/>
</dbReference>
<dbReference type="PATRIC" id="fig|1855411.3.peg.849"/>
<accession>A0A1D8S3V3</accession>